<dbReference type="PANTHER" id="PTHR32432">
    <property type="entry name" value="CELL DIVISION PROTEIN FTSA-RELATED"/>
    <property type="match status" value="1"/>
</dbReference>
<proteinExistence type="predicted"/>
<sequence>MFKIKKEKKKDFLVFDIGSGRIKGLILEKEGGKNRVKRFASKSFERFGIFQTAVFEKDLLERTLSQVIGELKSGDKLLPKSILVGLSPEMLKGRTTTLSFKRSSPERIIEEEEEKIILDLVLDKSQRKVAKRFGEIYKIAPSEFQVLKKEVIETKISGYKVSSILGKKGKLFDFEILVIFTLKNYLKIFNLIKKSFIFKEAILVHEVEGLISWLKNKKNFSGTFIDIGSRFTQFFLVKDGLLKWMGEFEEGGDIFTQVLSENLGLTQKEAEDLKLRFSKEELSSGSKKIIEGILAQPLNFWFNRLKQELKECGDFVFPQGFYLFGGGSLLPGIKKILRNGDWGDRSGLPTLNFPKVKFILPRDLPVEDKSGFLKGPQETGIIFLALSV</sequence>
<gene>
    <name evidence="1" type="ORF">COU02_00360</name>
</gene>
<protein>
    <recommendedName>
        <fullName evidence="3">SHS2 domain-containing protein</fullName>
    </recommendedName>
</protein>
<dbReference type="Gene3D" id="3.30.420.40">
    <property type="match status" value="1"/>
</dbReference>
<comment type="caution">
    <text evidence="1">The sequence shown here is derived from an EMBL/GenBank/DDBJ whole genome shotgun (WGS) entry which is preliminary data.</text>
</comment>
<dbReference type="InterPro" id="IPR043129">
    <property type="entry name" value="ATPase_NBD"/>
</dbReference>
<dbReference type="Proteomes" id="UP000230882">
    <property type="component" value="Unassembled WGS sequence"/>
</dbReference>
<accession>A0A2H0UX81</accession>
<evidence type="ECO:0008006" key="3">
    <source>
        <dbReference type="Google" id="ProtNLM"/>
    </source>
</evidence>
<dbReference type="EMBL" id="PFAU01000009">
    <property type="protein sequence ID" value="PIR91413.1"/>
    <property type="molecule type" value="Genomic_DNA"/>
</dbReference>
<evidence type="ECO:0000313" key="1">
    <source>
        <dbReference type="EMBL" id="PIR91413.1"/>
    </source>
</evidence>
<organism evidence="1 2">
    <name type="scientific">bacterium (Candidatus Gribaldobacteria) CG10_big_fil_rev_8_21_14_0_10_37_46</name>
    <dbReference type="NCBI Taxonomy" id="2014276"/>
    <lineage>
        <taxon>Bacteria</taxon>
        <taxon>Candidatus Gribaldobacteria</taxon>
    </lineage>
</organism>
<evidence type="ECO:0000313" key="2">
    <source>
        <dbReference type="Proteomes" id="UP000230882"/>
    </source>
</evidence>
<dbReference type="SUPFAM" id="SSF53067">
    <property type="entry name" value="Actin-like ATPase domain"/>
    <property type="match status" value="1"/>
</dbReference>
<reference evidence="2" key="1">
    <citation type="submission" date="2017-09" db="EMBL/GenBank/DDBJ databases">
        <title>Depth-based differentiation of microbial function through sediment-hosted aquifers and enrichment of novel symbionts in the deep terrestrial subsurface.</title>
        <authorList>
            <person name="Probst A.J."/>
            <person name="Ladd B."/>
            <person name="Jarett J.K."/>
            <person name="Geller-Mcgrath D.E."/>
            <person name="Sieber C.M.K."/>
            <person name="Emerson J.B."/>
            <person name="Anantharaman K."/>
            <person name="Thomas B.C."/>
            <person name="Malmstrom R."/>
            <person name="Stieglmeier M."/>
            <person name="Klingl A."/>
            <person name="Woyke T."/>
            <person name="Ryan C.M."/>
            <person name="Banfield J.F."/>
        </authorList>
    </citation>
    <scope>NUCLEOTIDE SEQUENCE [LARGE SCALE GENOMIC DNA]</scope>
</reference>
<dbReference type="InterPro" id="IPR050696">
    <property type="entry name" value="FtsA/MreB"/>
</dbReference>
<dbReference type="AlphaFoldDB" id="A0A2H0UX81"/>
<name>A0A2H0UX81_9BACT</name>
<dbReference type="PANTHER" id="PTHR32432:SF3">
    <property type="entry name" value="ETHANOLAMINE UTILIZATION PROTEIN EUTJ"/>
    <property type="match status" value="1"/>
</dbReference>